<protein>
    <recommendedName>
        <fullName evidence="7">LppX_LprAFG lipoprotein</fullName>
    </recommendedName>
</protein>
<dbReference type="PROSITE" id="PS51257">
    <property type="entry name" value="PROKAR_LIPOPROTEIN"/>
    <property type="match status" value="1"/>
</dbReference>
<evidence type="ECO:0000256" key="4">
    <source>
        <dbReference type="SAM" id="SignalP"/>
    </source>
</evidence>
<organism evidence="5 6">
    <name type="scientific">Amycolatopsis albispora</name>
    <dbReference type="NCBI Taxonomy" id="1804986"/>
    <lineage>
        <taxon>Bacteria</taxon>
        <taxon>Bacillati</taxon>
        <taxon>Actinomycetota</taxon>
        <taxon>Actinomycetes</taxon>
        <taxon>Pseudonocardiales</taxon>
        <taxon>Pseudonocardiaceae</taxon>
        <taxon>Amycolatopsis</taxon>
    </lineage>
</organism>
<reference evidence="5 6" key="1">
    <citation type="submission" date="2016-04" db="EMBL/GenBank/DDBJ databases">
        <title>Complete genome sequence and analysis of deep-sea sediment isolate, Amycolatopsis sp. WP1.</title>
        <authorList>
            <person name="Wang H."/>
            <person name="Chen S."/>
            <person name="Wu Q."/>
        </authorList>
    </citation>
    <scope>NUCLEOTIDE SEQUENCE [LARGE SCALE GENOMIC DNA]</scope>
    <source>
        <strain evidence="5 6">WP1</strain>
    </source>
</reference>
<dbReference type="AlphaFoldDB" id="A0A344L9Z5"/>
<dbReference type="CDD" id="cd16334">
    <property type="entry name" value="LppX-like"/>
    <property type="match status" value="1"/>
</dbReference>
<evidence type="ECO:0000256" key="3">
    <source>
        <dbReference type="ARBA" id="ARBA00022475"/>
    </source>
</evidence>
<evidence type="ECO:0000256" key="1">
    <source>
        <dbReference type="ARBA" id="ARBA00004196"/>
    </source>
</evidence>
<dbReference type="OrthoDB" id="3635284at2"/>
<keyword evidence="4" id="KW-0732">Signal</keyword>
<evidence type="ECO:0000256" key="2">
    <source>
        <dbReference type="ARBA" id="ARBA00009194"/>
    </source>
</evidence>
<accession>A0A344L9Z5</accession>
<comment type="subcellular location">
    <subcellularLocation>
        <location evidence="1">Cell envelope</location>
    </subcellularLocation>
</comment>
<dbReference type="InterPro" id="IPR029046">
    <property type="entry name" value="LolA/LolB/LppX"/>
</dbReference>
<dbReference type="Pfam" id="PF07161">
    <property type="entry name" value="LppX_LprAFG"/>
    <property type="match status" value="1"/>
</dbReference>
<evidence type="ECO:0000313" key="6">
    <source>
        <dbReference type="Proteomes" id="UP000250434"/>
    </source>
</evidence>
<keyword evidence="3" id="KW-1003">Cell membrane</keyword>
<feature type="chain" id="PRO_5016790786" description="LppX_LprAFG lipoprotein" evidence="4">
    <location>
        <begin position="21"/>
        <end position="222"/>
    </location>
</feature>
<keyword evidence="3" id="KW-0472">Membrane</keyword>
<dbReference type="Proteomes" id="UP000250434">
    <property type="component" value="Chromosome"/>
</dbReference>
<dbReference type="SUPFAM" id="SSF89392">
    <property type="entry name" value="Prokaryotic lipoproteins and lipoprotein localization factors"/>
    <property type="match status" value="1"/>
</dbReference>
<comment type="similarity">
    <text evidence="2">Belongs to the LppX/LprAFG lipoprotein family.</text>
</comment>
<proteinExistence type="inferred from homology"/>
<sequence>MFSRRLLGLLMLTGLLGGCAASPDASGPLPDAAGLVREAAAAVGRLDAVHFKFGISGMLEGLDVLDVEGDARRDGGPHGSATGRAAVQEENDRVDYRFQLAGDAFTLTDAQGATRPAAMPSFTPAMLLDASRGLPRLLDGATALRTETKEKLAELDTYRIDGQLPREVIAAVVPSIQSDVDVKFWVEQAATRNLARVWLQVPPRQPNEGAIMLELALTAPAT</sequence>
<dbReference type="EMBL" id="CP015163">
    <property type="protein sequence ID" value="AXB44869.1"/>
    <property type="molecule type" value="Genomic_DNA"/>
</dbReference>
<dbReference type="RefSeq" id="WP_113694128.1">
    <property type="nucleotide sequence ID" value="NZ_CP015163.1"/>
</dbReference>
<dbReference type="InterPro" id="IPR009830">
    <property type="entry name" value="LppX/LprAFG"/>
</dbReference>
<evidence type="ECO:0000313" key="5">
    <source>
        <dbReference type="EMBL" id="AXB44869.1"/>
    </source>
</evidence>
<keyword evidence="6" id="KW-1185">Reference proteome</keyword>
<dbReference type="GO" id="GO:0030313">
    <property type="term" value="C:cell envelope"/>
    <property type="evidence" value="ECO:0007669"/>
    <property type="project" value="UniProtKB-SubCell"/>
</dbReference>
<dbReference type="KEGG" id="aab:A4R43_22165"/>
<gene>
    <name evidence="5" type="ORF">A4R43_22165</name>
</gene>
<evidence type="ECO:0008006" key="7">
    <source>
        <dbReference type="Google" id="ProtNLM"/>
    </source>
</evidence>
<dbReference type="Gene3D" id="2.50.20.20">
    <property type="match status" value="1"/>
</dbReference>
<name>A0A344L9Z5_9PSEU</name>
<feature type="signal peptide" evidence="4">
    <location>
        <begin position="1"/>
        <end position="20"/>
    </location>
</feature>